<dbReference type="InterPro" id="IPR003601">
    <property type="entry name" value="Topo_IA_2"/>
</dbReference>
<gene>
    <name evidence="5" type="ORF">PLXY2_LOCUS15579</name>
</gene>
<evidence type="ECO:0000259" key="4">
    <source>
        <dbReference type="PROSITE" id="PS52039"/>
    </source>
</evidence>
<evidence type="ECO:0000259" key="3">
    <source>
        <dbReference type="PROSITE" id="PS50880"/>
    </source>
</evidence>
<organism evidence="5 6">
    <name type="scientific">Plutella xylostella</name>
    <name type="common">Diamondback moth</name>
    <name type="synonym">Plutella maculipennis</name>
    <dbReference type="NCBI Taxonomy" id="51655"/>
    <lineage>
        <taxon>Eukaryota</taxon>
        <taxon>Metazoa</taxon>
        <taxon>Ecdysozoa</taxon>
        <taxon>Arthropoda</taxon>
        <taxon>Hexapoda</taxon>
        <taxon>Insecta</taxon>
        <taxon>Pterygota</taxon>
        <taxon>Neoptera</taxon>
        <taxon>Endopterygota</taxon>
        <taxon>Lepidoptera</taxon>
        <taxon>Glossata</taxon>
        <taxon>Ditrysia</taxon>
        <taxon>Yponomeutoidea</taxon>
        <taxon>Plutellidae</taxon>
        <taxon>Plutella</taxon>
    </lineage>
</organism>
<comment type="similarity">
    <text evidence="2">Belongs to the type IA topoisomerase family.</text>
</comment>
<dbReference type="GO" id="GO:0003917">
    <property type="term" value="F:DNA topoisomerase type I (single strand cut, ATP-independent) activity"/>
    <property type="evidence" value="ECO:0007669"/>
    <property type="project" value="UniProtKB-EC"/>
</dbReference>
<dbReference type="InterPro" id="IPR000380">
    <property type="entry name" value="Topo_IA"/>
</dbReference>
<dbReference type="EMBL" id="CAJHNJ030000207">
    <property type="protein sequence ID" value="CAG9137327.1"/>
    <property type="molecule type" value="Genomic_DNA"/>
</dbReference>
<dbReference type="InterPro" id="IPR013825">
    <property type="entry name" value="Topo_IA_cen_sub2"/>
</dbReference>
<evidence type="ECO:0000256" key="2">
    <source>
        <dbReference type="RuleBase" id="RU362092"/>
    </source>
</evidence>
<dbReference type="PROSITE" id="PS50880">
    <property type="entry name" value="TOPRIM"/>
    <property type="match status" value="1"/>
</dbReference>
<dbReference type="Proteomes" id="UP000653454">
    <property type="component" value="Unassembled WGS sequence"/>
</dbReference>
<accession>A0A8S4GC77</accession>
<comment type="caution">
    <text evidence="5">The sequence shown here is derived from an EMBL/GenBank/DDBJ whole genome shotgun (WGS) entry which is preliminary data.</text>
</comment>
<dbReference type="GO" id="GO:0006310">
    <property type="term" value="P:DNA recombination"/>
    <property type="evidence" value="ECO:0007669"/>
    <property type="project" value="TreeGrafter"/>
</dbReference>
<dbReference type="Gene3D" id="1.10.290.10">
    <property type="entry name" value="Topoisomerase I, domain 4"/>
    <property type="match status" value="1"/>
</dbReference>
<dbReference type="PANTHER" id="PTHR11390">
    <property type="entry name" value="PROKARYOTIC DNA TOPOISOMERASE"/>
    <property type="match status" value="1"/>
</dbReference>
<dbReference type="PANTHER" id="PTHR11390:SF21">
    <property type="entry name" value="DNA TOPOISOMERASE 3-ALPHA"/>
    <property type="match status" value="1"/>
</dbReference>
<reference evidence="5" key="1">
    <citation type="submission" date="2020-11" db="EMBL/GenBank/DDBJ databases">
        <authorList>
            <person name="Whiteford S."/>
        </authorList>
    </citation>
    <scope>NUCLEOTIDE SEQUENCE</scope>
</reference>
<dbReference type="Gene3D" id="3.40.50.140">
    <property type="match status" value="1"/>
</dbReference>
<comment type="catalytic activity">
    <reaction evidence="2">
        <text>ATP-independent breakage of single-stranded DNA, followed by passage and rejoining.</text>
        <dbReference type="EC" id="5.6.2.1"/>
    </reaction>
</comment>
<dbReference type="EC" id="5.6.2.1" evidence="2"/>
<dbReference type="GO" id="GO:0005634">
    <property type="term" value="C:nucleus"/>
    <property type="evidence" value="ECO:0007669"/>
    <property type="project" value="TreeGrafter"/>
</dbReference>
<keyword evidence="1 2" id="KW-0413">Isomerase</keyword>
<comment type="function">
    <text evidence="2">Introduces a single-strand break via transesterification at a target site in duplex DNA. Releases the supercoiling and torsional tension of DNA introduced during the DNA replication and transcription by transiently cleaving and rejoining one strand of the DNA duplex. The scissile phosphodiester is attacked by the catalytic tyrosine of the enzyme, resulting in the formation of a DNA-(5'-phosphotyrosyl)-enzyme intermediate and the expulsion of a 3'-OH DNA strand.</text>
</comment>
<keyword evidence="2" id="KW-0238">DNA-binding</keyword>
<dbReference type="GO" id="GO:0031422">
    <property type="term" value="C:RecQ family helicase-topoisomerase III complex"/>
    <property type="evidence" value="ECO:0007669"/>
    <property type="project" value="TreeGrafter"/>
</dbReference>
<dbReference type="InterPro" id="IPR013497">
    <property type="entry name" value="Topo_IA_cen"/>
</dbReference>
<dbReference type="AlphaFoldDB" id="A0A8S4GC77"/>
<dbReference type="SUPFAM" id="SSF56712">
    <property type="entry name" value="Prokaryotic type I DNA topoisomerase"/>
    <property type="match status" value="1"/>
</dbReference>
<dbReference type="InterPro" id="IPR006171">
    <property type="entry name" value="TOPRIM_dom"/>
</dbReference>
<dbReference type="Gene3D" id="1.10.460.10">
    <property type="entry name" value="Topoisomerase I, domain 2"/>
    <property type="match status" value="1"/>
</dbReference>
<dbReference type="Gene3D" id="2.70.20.10">
    <property type="entry name" value="Topoisomerase I, domain 3"/>
    <property type="match status" value="1"/>
</dbReference>
<sequence length="234" mass="26220">MFQKTLEREIRSCQGLIIWTDCDREGENIGFEIIEVCRAVRPDIQVHRAKFSEITGASVRRALGALAAPDARVSAAVDVRAELDLRIGAAFTRFQTLRLTRVFPAALARRLLSYGSCQFPTLGFVVERYNAIRNFVAEPFWKIKMSHTVGELTVEWAWARGRVFDAAAGAALLAACEDAGRVAVRDVTTRPRTKLRPLPLDTIELEKLSSRKLKISAKETMRIAEKLYTSGLIR</sequence>
<protein>
    <recommendedName>
        <fullName evidence="2">DNA topoisomerase</fullName>
        <ecNumber evidence="2">5.6.2.1</ecNumber>
    </recommendedName>
</protein>
<dbReference type="PROSITE" id="PS52039">
    <property type="entry name" value="TOPO_IA_2"/>
    <property type="match status" value="1"/>
</dbReference>
<proteinExistence type="inferred from homology"/>
<evidence type="ECO:0000313" key="6">
    <source>
        <dbReference type="Proteomes" id="UP000653454"/>
    </source>
</evidence>
<evidence type="ECO:0000313" key="5">
    <source>
        <dbReference type="EMBL" id="CAG9137327.1"/>
    </source>
</evidence>
<feature type="domain" description="Topo IA-type catalytic" evidence="4">
    <location>
        <begin position="70"/>
        <end position="234"/>
    </location>
</feature>
<feature type="domain" description="Toprim" evidence="3">
    <location>
        <begin position="1"/>
        <end position="52"/>
    </location>
</feature>
<dbReference type="SMART" id="SM00436">
    <property type="entry name" value="TOP1Bc"/>
    <property type="match status" value="1"/>
</dbReference>
<dbReference type="GO" id="GO:0006281">
    <property type="term" value="P:DNA repair"/>
    <property type="evidence" value="ECO:0007669"/>
    <property type="project" value="TreeGrafter"/>
</dbReference>
<keyword evidence="2" id="KW-0799">Topoisomerase</keyword>
<name>A0A8S4GC77_PLUXY</name>
<dbReference type="InterPro" id="IPR023405">
    <property type="entry name" value="Topo_IA_core_domain"/>
</dbReference>
<dbReference type="InterPro" id="IPR013826">
    <property type="entry name" value="Topo_IA_cen_sub3"/>
</dbReference>
<dbReference type="GO" id="GO:0006265">
    <property type="term" value="P:DNA topological change"/>
    <property type="evidence" value="ECO:0007669"/>
    <property type="project" value="InterPro"/>
</dbReference>
<dbReference type="Pfam" id="PF01751">
    <property type="entry name" value="Toprim"/>
    <property type="match status" value="1"/>
</dbReference>
<dbReference type="GO" id="GO:0003677">
    <property type="term" value="F:DNA binding"/>
    <property type="evidence" value="ECO:0007669"/>
    <property type="project" value="UniProtKB-KW"/>
</dbReference>
<dbReference type="PRINTS" id="PR00417">
    <property type="entry name" value="PRTPISMRASEI"/>
</dbReference>
<dbReference type="InterPro" id="IPR013824">
    <property type="entry name" value="Topo_IA_cen_sub1"/>
</dbReference>
<dbReference type="Pfam" id="PF01131">
    <property type="entry name" value="Topoisom_bac"/>
    <property type="match status" value="1"/>
</dbReference>
<keyword evidence="6" id="KW-1185">Reference proteome</keyword>
<evidence type="ECO:0000256" key="1">
    <source>
        <dbReference type="ARBA" id="ARBA00023235"/>
    </source>
</evidence>